<feature type="transmembrane region" description="Helical" evidence="1">
    <location>
        <begin position="64"/>
        <end position="82"/>
    </location>
</feature>
<keyword evidence="1" id="KW-0812">Transmembrane</keyword>
<evidence type="ECO:0000313" key="2">
    <source>
        <dbReference type="EMBL" id="MCK7592865.1"/>
    </source>
</evidence>
<sequence length="203" mass="21496">MTQLLLVFASALGFGVALASIGGRLPVPGGLLGLAAMLLVALAVRRRWGLLEEAAPGTPERQLWVSLAGHAVVCGHLLTTLWRIGPELALHTPAAHAMGIDSWTLVAGAVLAYLIARDPEPRSDERDSHFAQLGMQAGYYTLVALLIAMILALGFVRGGWIGQLSHAAIAHGLILVLMLSVVADALVRLRCYALDATAERAER</sequence>
<dbReference type="EMBL" id="JALNMH010000002">
    <property type="protein sequence ID" value="MCK7592865.1"/>
    <property type="molecule type" value="Genomic_DNA"/>
</dbReference>
<feature type="transmembrane region" description="Helical" evidence="1">
    <location>
        <begin position="94"/>
        <end position="116"/>
    </location>
</feature>
<feature type="transmembrane region" description="Helical" evidence="1">
    <location>
        <begin position="29"/>
        <end position="44"/>
    </location>
</feature>
<keyword evidence="1" id="KW-1133">Transmembrane helix</keyword>
<name>A0ABT0GE83_9GAMM</name>
<evidence type="ECO:0000256" key="1">
    <source>
        <dbReference type="SAM" id="Phobius"/>
    </source>
</evidence>
<reference evidence="2" key="1">
    <citation type="submission" date="2022-04" db="EMBL/GenBank/DDBJ databases">
        <title>Lysobacter sp. CAU 1642 isolated from sea sand.</title>
        <authorList>
            <person name="Kim W."/>
        </authorList>
    </citation>
    <scope>NUCLEOTIDE SEQUENCE</scope>
    <source>
        <strain evidence="2">CAU 1642</strain>
    </source>
</reference>
<gene>
    <name evidence="2" type="ORF">M0G41_04185</name>
</gene>
<organism evidence="2 3">
    <name type="scientific">Pseudomarimonas salicorniae</name>
    <dbReference type="NCBI Taxonomy" id="2933270"/>
    <lineage>
        <taxon>Bacteria</taxon>
        <taxon>Pseudomonadati</taxon>
        <taxon>Pseudomonadota</taxon>
        <taxon>Gammaproteobacteria</taxon>
        <taxon>Lysobacterales</taxon>
        <taxon>Lysobacteraceae</taxon>
        <taxon>Pseudomarimonas</taxon>
    </lineage>
</organism>
<evidence type="ECO:0000313" key="3">
    <source>
        <dbReference type="Proteomes" id="UP001431449"/>
    </source>
</evidence>
<keyword evidence="1" id="KW-0472">Membrane</keyword>
<proteinExistence type="predicted"/>
<dbReference type="Proteomes" id="UP001431449">
    <property type="component" value="Unassembled WGS sequence"/>
</dbReference>
<feature type="transmembrane region" description="Helical" evidence="1">
    <location>
        <begin position="168"/>
        <end position="187"/>
    </location>
</feature>
<protein>
    <submittedName>
        <fullName evidence="2">Uncharacterized protein</fullName>
    </submittedName>
</protein>
<feature type="transmembrane region" description="Helical" evidence="1">
    <location>
        <begin position="137"/>
        <end position="156"/>
    </location>
</feature>
<comment type="caution">
    <text evidence="2">The sequence shown here is derived from an EMBL/GenBank/DDBJ whole genome shotgun (WGS) entry which is preliminary data.</text>
</comment>
<dbReference type="RefSeq" id="WP_248205415.1">
    <property type="nucleotide sequence ID" value="NZ_JALNMH010000002.1"/>
</dbReference>
<keyword evidence="3" id="KW-1185">Reference proteome</keyword>
<accession>A0ABT0GE83</accession>